<dbReference type="HAMAP" id="MF_01924">
    <property type="entry name" value="A_A_dipeptidase"/>
    <property type="match status" value="1"/>
</dbReference>
<comment type="function">
    <text evidence="9 10">Catalyzes hydrolysis of the D-alanyl-D-alanine dipeptide.</text>
</comment>
<dbReference type="Pfam" id="PF01427">
    <property type="entry name" value="Peptidase_M15"/>
    <property type="match status" value="1"/>
</dbReference>
<dbReference type="GO" id="GO:0006508">
    <property type="term" value="P:proteolysis"/>
    <property type="evidence" value="ECO:0007669"/>
    <property type="project" value="UniProtKB-KW"/>
</dbReference>
<dbReference type="CDD" id="cd14840">
    <property type="entry name" value="D-Ala-D-Ala_dipeptidase_Aad"/>
    <property type="match status" value="1"/>
</dbReference>
<dbReference type="KEGG" id="amic:Ami3637_03095"/>
<evidence type="ECO:0000256" key="7">
    <source>
        <dbReference type="ARBA" id="ARBA00023049"/>
    </source>
</evidence>
<dbReference type="GO" id="GO:0008237">
    <property type="term" value="F:metallopeptidase activity"/>
    <property type="evidence" value="ECO:0007669"/>
    <property type="project" value="UniProtKB-KW"/>
</dbReference>
<proteinExistence type="inferred from homology"/>
<evidence type="ECO:0000313" key="11">
    <source>
        <dbReference type="EMBL" id="QHI71502.1"/>
    </source>
</evidence>
<dbReference type="EMBL" id="CP047591">
    <property type="protein sequence ID" value="QHI71502.1"/>
    <property type="molecule type" value="Genomic_DNA"/>
</dbReference>
<feature type="binding site" evidence="9">
    <location>
        <position position="112"/>
    </location>
    <ligand>
        <name>Zn(2+)</name>
        <dbReference type="ChEBI" id="CHEBI:29105"/>
        <note>catalytic</note>
    </ligand>
</feature>
<dbReference type="RefSeq" id="WP_162361277.1">
    <property type="nucleotide sequence ID" value="NZ_CP047591.1"/>
</dbReference>
<keyword evidence="6 9" id="KW-0224">Dipeptidase</keyword>
<dbReference type="GO" id="GO:0160237">
    <property type="term" value="F:D-Ala-D-Ala dipeptidase activity"/>
    <property type="evidence" value="ECO:0007669"/>
    <property type="project" value="UniProtKB-EC"/>
</dbReference>
<feature type="site" description="Transition state stabilizer" evidence="9">
    <location>
        <position position="71"/>
    </location>
</feature>
<evidence type="ECO:0000256" key="2">
    <source>
        <dbReference type="ARBA" id="ARBA00022670"/>
    </source>
</evidence>
<accession>A0A6P1MBU8</accession>
<keyword evidence="3 9" id="KW-0479">Metal-binding</keyword>
<evidence type="ECO:0000256" key="4">
    <source>
        <dbReference type="ARBA" id="ARBA00022801"/>
    </source>
</evidence>
<dbReference type="GO" id="GO:0071555">
    <property type="term" value="P:cell wall organization"/>
    <property type="evidence" value="ECO:0007669"/>
    <property type="project" value="UniProtKB-KW"/>
</dbReference>
<dbReference type="Gene3D" id="3.30.1380.10">
    <property type="match status" value="1"/>
</dbReference>
<comment type="cofactor">
    <cofactor evidence="9">
        <name>Zn(2+)</name>
        <dbReference type="ChEBI" id="CHEBI:29105"/>
    </cofactor>
    <text evidence="9">Binds 1 zinc ion per subunit.</text>
</comment>
<reference evidence="11 12" key="1">
    <citation type="submission" date="2020-01" db="EMBL/GenBank/DDBJ databases">
        <title>Genomic analysis of Aminipila sp. CBA3637.</title>
        <authorList>
            <person name="Kim Y.B."/>
            <person name="Roh S.W."/>
        </authorList>
    </citation>
    <scope>NUCLEOTIDE SEQUENCE [LARGE SCALE GENOMIC DNA]</scope>
    <source>
        <strain evidence="11 12">CBA3637</strain>
    </source>
</reference>
<dbReference type="EC" id="3.4.13.22" evidence="9 10"/>
<evidence type="ECO:0000256" key="3">
    <source>
        <dbReference type="ARBA" id="ARBA00022723"/>
    </source>
</evidence>
<comment type="catalytic activity">
    <reaction evidence="1 9 10">
        <text>D-alanyl-D-alanine + H2O = 2 D-alanine</text>
        <dbReference type="Rhea" id="RHEA:20661"/>
        <dbReference type="ChEBI" id="CHEBI:15377"/>
        <dbReference type="ChEBI" id="CHEBI:57416"/>
        <dbReference type="ChEBI" id="CHEBI:57822"/>
        <dbReference type="EC" id="3.4.13.22"/>
    </reaction>
</comment>
<feature type="binding site" evidence="9">
    <location>
        <position position="105"/>
    </location>
    <ligand>
        <name>Zn(2+)</name>
        <dbReference type="ChEBI" id="CHEBI:29105"/>
        <note>catalytic</note>
    </ligand>
</feature>
<keyword evidence="12" id="KW-1185">Reference proteome</keyword>
<sequence>MCYKGDLVRLLDLDGNFIIDLKYASADNFTKEKIYKSGECYIHKNTAKLLIKAKDIFYKDGYRVKIWDAYRPVSAQAKFWSILPDNNFVAKPPDMIHIKEFKTNHMNGLCVDITLTDMNGTDLIMPSQFDDFSPKASLSCPDISKEGRKNASYMKSVMESAGFTAYEGEWWHFYDKTINPVPYMDYEI</sequence>
<keyword evidence="7 9" id="KW-0482">Metalloprotease</keyword>
<dbReference type="InterPro" id="IPR009045">
    <property type="entry name" value="Zn_M74/Hedgehog-like"/>
</dbReference>
<evidence type="ECO:0000256" key="10">
    <source>
        <dbReference type="PIRNR" id="PIRNR026671"/>
    </source>
</evidence>
<gene>
    <name evidence="11" type="ORF">Ami3637_03095</name>
</gene>
<evidence type="ECO:0000256" key="1">
    <source>
        <dbReference type="ARBA" id="ARBA00001362"/>
    </source>
</evidence>
<evidence type="ECO:0000313" key="12">
    <source>
        <dbReference type="Proteomes" id="UP000463883"/>
    </source>
</evidence>
<dbReference type="PIRSF" id="PIRSF026671">
    <property type="entry name" value="AA_dipeptidase"/>
    <property type="match status" value="1"/>
</dbReference>
<keyword evidence="8 10" id="KW-0961">Cell wall biogenesis/degradation</keyword>
<dbReference type="AlphaFoldDB" id="A0A6P1MBU8"/>
<dbReference type="SUPFAM" id="SSF55166">
    <property type="entry name" value="Hedgehog/DD-peptidase"/>
    <property type="match status" value="1"/>
</dbReference>
<dbReference type="InterPro" id="IPR000755">
    <property type="entry name" value="A_A_dipeptidase"/>
</dbReference>
<feature type="binding site" evidence="9">
    <location>
        <position position="172"/>
    </location>
    <ligand>
        <name>Zn(2+)</name>
        <dbReference type="ChEBI" id="CHEBI:29105"/>
        <note>catalytic</note>
    </ligand>
</feature>
<protein>
    <recommendedName>
        <fullName evidence="9 10">D-alanyl-D-alanine dipeptidase</fullName>
        <shortName evidence="9 10">D-Ala-D-Ala dipeptidase</shortName>
        <ecNumber evidence="9 10">3.4.13.22</ecNumber>
    </recommendedName>
</protein>
<dbReference type="PANTHER" id="PTHR43126">
    <property type="entry name" value="D-ALANYL-D-ALANINE DIPEPTIDASE"/>
    <property type="match status" value="1"/>
</dbReference>
<evidence type="ECO:0000256" key="9">
    <source>
        <dbReference type="HAMAP-Rule" id="MF_01924"/>
    </source>
</evidence>
<feature type="active site" description="Proton donor/acceptor" evidence="9">
    <location>
        <position position="169"/>
    </location>
</feature>
<keyword evidence="4 9" id="KW-0378">Hydrolase</keyword>
<dbReference type="GO" id="GO:0008270">
    <property type="term" value="F:zinc ion binding"/>
    <property type="evidence" value="ECO:0007669"/>
    <property type="project" value="UniProtKB-UniRule"/>
</dbReference>
<evidence type="ECO:0000256" key="8">
    <source>
        <dbReference type="ARBA" id="ARBA00023316"/>
    </source>
</evidence>
<name>A0A6P1MBU8_9FIRM</name>
<comment type="similarity">
    <text evidence="9 10">Belongs to the peptidase M15D family.</text>
</comment>
<keyword evidence="5 9" id="KW-0862">Zinc</keyword>
<dbReference type="Proteomes" id="UP000463883">
    <property type="component" value="Chromosome"/>
</dbReference>
<evidence type="ECO:0000256" key="6">
    <source>
        <dbReference type="ARBA" id="ARBA00022997"/>
    </source>
</evidence>
<evidence type="ECO:0000256" key="5">
    <source>
        <dbReference type="ARBA" id="ARBA00022833"/>
    </source>
</evidence>
<keyword evidence="2 9" id="KW-0645">Protease</keyword>
<organism evidence="11 12">
    <name type="scientific">Aminipila terrae</name>
    <dbReference type="NCBI Taxonomy" id="2697030"/>
    <lineage>
        <taxon>Bacteria</taxon>
        <taxon>Bacillati</taxon>
        <taxon>Bacillota</taxon>
        <taxon>Clostridia</taxon>
        <taxon>Peptostreptococcales</taxon>
        <taxon>Anaerovoracaceae</taxon>
        <taxon>Aminipila</taxon>
    </lineage>
</organism>